<comment type="caution">
    <text evidence="10">The sequence shown here is derived from an EMBL/GenBank/DDBJ whole genome shotgun (WGS) entry which is preliminary data.</text>
</comment>
<organism evidence="10 11">
    <name type="scientific">Paenibacillus chungangensis</name>
    <dbReference type="NCBI Taxonomy" id="696535"/>
    <lineage>
        <taxon>Bacteria</taxon>
        <taxon>Bacillati</taxon>
        <taxon>Bacillota</taxon>
        <taxon>Bacilli</taxon>
        <taxon>Bacillales</taxon>
        <taxon>Paenibacillaceae</taxon>
        <taxon>Paenibacillus</taxon>
    </lineage>
</organism>
<keyword evidence="4 8" id="KW-0732">Signal</keyword>
<dbReference type="PANTHER" id="PTHR34296:SF2">
    <property type="entry name" value="ABC TRANSPORTER GUANOSINE-BINDING PROTEIN NUPN"/>
    <property type="match status" value="1"/>
</dbReference>
<evidence type="ECO:0000256" key="7">
    <source>
        <dbReference type="SAM" id="MobiDB-lite"/>
    </source>
</evidence>
<keyword evidence="11" id="KW-1185">Reference proteome</keyword>
<dbReference type="Gene3D" id="3.40.50.2300">
    <property type="match status" value="2"/>
</dbReference>
<dbReference type="PROSITE" id="PS51257">
    <property type="entry name" value="PROKAR_LIPOPROTEIN"/>
    <property type="match status" value="1"/>
</dbReference>
<gene>
    <name evidence="10" type="ORF">ACFQ2I_16575</name>
</gene>
<comment type="similarity">
    <text evidence="2">Belongs to the BMP lipoprotein family.</text>
</comment>
<evidence type="ECO:0000256" key="4">
    <source>
        <dbReference type="ARBA" id="ARBA00022729"/>
    </source>
</evidence>
<feature type="compositionally biased region" description="Low complexity" evidence="7">
    <location>
        <begin position="31"/>
        <end position="45"/>
    </location>
</feature>
<dbReference type="EMBL" id="JBHTJZ010000028">
    <property type="protein sequence ID" value="MFD0961004.1"/>
    <property type="molecule type" value="Genomic_DNA"/>
</dbReference>
<dbReference type="InterPro" id="IPR003760">
    <property type="entry name" value="PnrA-like"/>
</dbReference>
<dbReference type="Pfam" id="PF02608">
    <property type="entry name" value="Bmp"/>
    <property type="match status" value="1"/>
</dbReference>
<comment type="subcellular location">
    <subcellularLocation>
        <location evidence="1">Cell membrane</location>
        <topology evidence="1">Lipid-anchor</topology>
    </subcellularLocation>
</comment>
<evidence type="ECO:0000259" key="9">
    <source>
        <dbReference type="Pfam" id="PF02608"/>
    </source>
</evidence>
<name>A0ABW3HTW0_9BACL</name>
<accession>A0ABW3HTW0</accession>
<evidence type="ECO:0000256" key="8">
    <source>
        <dbReference type="SAM" id="SignalP"/>
    </source>
</evidence>
<feature type="chain" id="PRO_5047186951" evidence="8">
    <location>
        <begin position="20"/>
        <end position="355"/>
    </location>
</feature>
<dbReference type="Proteomes" id="UP001596989">
    <property type="component" value="Unassembled WGS sequence"/>
</dbReference>
<dbReference type="CDD" id="cd06304">
    <property type="entry name" value="PBP1_BmpA_Med_PnrA-like"/>
    <property type="match status" value="1"/>
</dbReference>
<dbReference type="InterPro" id="IPR050957">
    <property type="entry name" value="BMP_lipoprotein"/>
</dbReference>
<evidence type="ECO:0000313" key="11">
    <source>
        <dbReference type="Proteomes" id="UP001596989"/>
    </source>
</evidence>
<evidence type="ECO:0000256" key="1">
    <source>
        <dbReference type="ARBA" id="ARBA00004193"/>
    </source>
</evidence>
<keyword evidence="5" id="KW-0472">Membrane</keyword>
<dbReference type="SUPFAM" id="SSF53822">
    <property type="entry name" value="Periplasmic binding protein-like I"/>
    <property type="match status" value="1"/>
</dbReference>
<evidence type="ECO:0000256" key="6">
    <source>
        <dbReference type="ARBA" id="ARBA00023288"/>
    </source>
</evidence>
<dbReference type="PANTHER" id="PTHR34296">
    <property type="entry name" value="TRANSCRIPTIONAL ACTIVATOR PROTEIN MED"/>
    <property type="match status" value="1"/>
</dbReference>
<protein>
    <submittedName>
        <fullName evidence="10">BMP family protein</fullName>
    </submittedName>
</protein>
<feature type="signal peptide" evidence="8">
    <location>
        <begin position="1"/>
        <end position="19"/>
    </location>
</feature>
<feature type="region of interest" description="Disordered" evidence="7">
    <location>
        <begin position="31"/>
        <end position="50"/>
    </location>
</feature>
<evidence type="ECO:0000313" key="10">
    <source>
        <dbReference type="EMBL" id="MFD0961004.1"/>
    </source>
</evidence>
<proteinExistence type="inferred from homology"/>
<evidence type="ECO:0000256" key="2">
    <source>
        <dbReference type="ARBA" id="ARBA00008610"/>
    </source>
</evidence>
<sequence>MKKQFALLLTLVLMVGVIAACGSNANNNGTNNSAGNGAESNNAGNDSGGSEKKKIALVLPEQIGVNPFYSQMDEGLQKAGEEFGIEVKTIESTDIAAFEQNLRTTVAEDYDLIMTATFNAVDALGTVAAENPDKSFAIIDDVVDQPNVRSVVFREYEAAFLMGAAAGLSTKTNKVGAVAAIDAPIIHKFTKSFEAGLAHTNPNAEYEVNYVNSFVDTAKAKEIAIQQHAWGADFIAGMAAVSDLGVFEAAKEKGFYTSGQDIDRTVEDPEHIVLSQLKFTDTAAYETAKAFAGDSFEFGTVDYGLLEEGVGVTFVTHESTSPLSPFIGQDVIDQVKVIAEEIKSGKLEVKNPLAQ</sequence>
<reference evidence="11" key="1">
    <citation type="journal article" date="2019" name="Int. J. Syst. Evol. Microbiol.">
        <title>The Global Catalogue of Microorganisms (GCM) 10K type strain sequencing project: providing services to taxonomists for standard genome sequencing and annotation.</title>
        <authorList>
            <consortium name="The Broad Institute Genomics Platform"/>
            <consortium name="The Broad Institute Genome Sequencing Center for Infectious Disease"/>
            <person name="Wu L."/>
            <person name="Ma J."/>
        </authorList>
    </citation>
    <scope>NUCLEOTIDE SEQUENCE [LARGE SCALE GENOMIC DNA]</scope>
    <source>
        <strain evidence="11">CCUG 59129</strain>
    </source>
</reference>
<keyword evidence="3" id="KW-1003">Cell membrane</keyword>
<evidence type="ECO:0000256" key="3">
    <source>
        <dbReference type="ARBA" id="ARBA00022475"/>
    </source>
</evidence>
<dbReference type="RefSeq" id="WP_377566150.1">
    <property type="nucleotide sequence ID" value="NZ_JBHTJZ010000028.1"/>
</dbReference>
<evidence type="ECO:0000256" key="5">
    <source>
        <dbReference type="ARBA" id="ARBA00023136"/>
    </source>
</evidence>
<dbReference type="InterPro" id="IPR028082">
    <property type="entry name" value="Peripla_BP_I"/>
</dbReference>
<keyword evidence="6" id="KW-0449">Lipoprotein</keyword>
<feature type="domain" description="ABC transporter substrate-binding protein PnrA-like" evidence="9">
    <location>
        <begin position="52"/>
        <end position="342"/>
    </location>
</feature>